<feature type="transmembrane region" description="Helical" evidence="1">
    <location>
        <begin position="12"/>
        <end position="33"/>
    </location>
</feature>
<feature type="transmembrane region" description="Helical" evidence="1">
    <location>
        <begin position="278"/>
        <end position="295"/>
    </location>
</feature>
<dbReference type="InterPro" id="IPR002656">
    <property type="entry name" value="Acyl_transf_3_dom"/>
</dbReference>
<feature type="transmembrane region" description="Helical" evidence="1">
    <location>
        <begin position="175"/>
        <end position="195"/>
    </location>
</feature>
<dbReference type="PANTHER" id="PTHR36927:SF3">
    <property type="entry name" value="GLUCANS BIOSYNTHESIS PROTEIN C"/>
    <property type="match status" value="1"/>
</dbReference>
<dbReference type="PANTHER" id="PTHR36927">
    <property type="entry name" value="BLR4337 PROTEIN"/>
    <property type="match status" value="1"/>
</dbReference>
<sequence length="394" mass="46414">MENQIKIRRYEFDWLRVLAFSLLIFYHTGMYFVSWDWHVKNPVLSQTLEVPMIFMSQWRMSLIFLVSGVGVYFALGFRSAGTFAKDRLKRILLPLVIAMLLVVPPQIYFERVVQGTATDYLSFYPSVFEFEPYPEGNFSWHHLWYLTYIFCYSLLLLPLLVYLRRVSIQAVGIPNWVLLAVPALWLSTGGILLNERFPATNALIDDWANHFLYITVFLIGFILMKFPQLQEKVRKLRWFSLGLAASTLTILYTFYWFKDIDLNGIELSLYYALKQSNRWFWLMVILGFAMQHLNLKHKFLAQANEMVYPFYILHQTVIVALGYYLLQADWSIGLKFSVISLSTFIICFLLIKYLIMPLNWLRLPFGMKTIQRETQYPAGLHAEKIKEKEQLVSN</sequence>
<keyword evidence="4" id="KW-1185">Reference proteome</keyword>
<proteinExistence type="predicted"/>
<organism evidence="3 4">
    <name type="scientific">Pontibacter lucknowensis</name>
    <dbReference type="NCBI Taxonomy" id="1077936"/>
    <lineage>
        <taxon>Bacteria</taxon>
        <taxon>Pseudomonadati</taxon>
        <taxon>Bacteroidota</taxon>
        <taxon>Cytophagia</taxon>
        <taxon>Cytophagales</taxon>
        <taxon>Hymenobacteraceae</taxon>
        <taxon>Pontibacter</taxon>
    </lineage>
</organism>
<feature type="transmembrane region" description="Helical" evidence="1">
    <location>
        <begin position="58"/>
        <end position="79"/>
    </location>
</feature>
<dbReference type="InterPro" id="IPR050623">
    <property type="entry name" value="Glucan_succinyl_AcylTrfase"/>
</dbReference>
<feature type="transmembrane region" description="Helical" evidence="1">
    <location>
        <begin position="307"/>
        <end position="326"/>
    </location>
</feature>
<keyword evidence="1" id="KW-0812">Transmembrane</keyword>
<evidence type="ECO:0000313" key="3">
    <source>
        <dbReference type="EMBL" id="SIQ48183.1"/>
    </source>
</evidence>
<protein>
    <submittedName>
        <fullName evidence="3">Peptidoglycan/LPS O-acetylase OafA/YrhL, contains acyltransferase and SGNH-hydrolase domains</fullName>
    </submittedName>
</protein>
<keyword evidence="1" id="KW-0472">Membrane</keyword>
<dbReference type="Pfam" id="PF01757">
    <property type="entry name" value="Acyl_transf_3"/>
    <property type="match status" value="1"/>
</dbReference>
<accession>A0A1N6T4D4</accession>
<dbReference type="EMBL" id="FTNM01000001">
    <property type="protein sequence ID" value="SIQ48183.1"/>
    <property type="molecule type" value="Genomic_DNA"/>
</dbReference>
<keyword evidence="3" id="KW-0808">Transferase</keyword>
<dbReference type="GO" id="GO:0016787">
    <property type="term" value="F:hydrolase activity"/>
    <property type="evidence" value="ECO:0007669"/>
    <property type="project" value="UniProtKB-KW"/>
</dbReference>
<keyword evidence="3" id="KW-0012">Acyltransferase</keyword>
<dbReference type="OrthoDB" id="9809782at2"/>
<dbReference type="Proteomes" id="UP000185924">
    <property type="component" value="Unassembled WGS sequence"/>
</dbReference>
<keyword evidence="1" id="KW-1133">Transmembrane helix</keyword>
<feature type="transmembrane region" description="Helical" evidence="1">
    <location>
        <begin position="207"/>
        <end position="226"/>
    </location>
</feature>
<reference evidence="4" key="1">
    <citation type="submission" date="2017-01" db="EMBL/GenBank/DDBJ databases">
        <authorList>
            <person name="Varghese N."/>
            <person name="Submissions S."/>
        </authorList>
    </citation>
    <scope>NUCLEOTIDE SEQUENCE [LARGE SCALE GENOMIC DNA]</scope>
    <source>
        <strain evidence="4">DM9</strain>
    </source>
</reference>
<keyword evidence="3" id="KW-0378">Hydrolase</keyword>
<feature type="transmembrane region" description="Helical" evidence="1">
    <location>
        <begin position="238"/>
        <end position="258"/>
    </location>
</feature>
<dbReference type="GO" id="GO:0016747">
    <property type="term" value="F:acyltransferase activity, transferring groups other than amino-acyl groups"/>
    <property type="evidence" value="ECO:0007669"/>
    <property type="project" value="InterPro"/>
</dbReference>
<dbReference type="RefSeq" id="WP_076420377.1">
    <property type="nucleotide sequence ID" value="NZ_FTNM01000001.1"/>
</dbReference>
<feature type="transmembrane region" description="Helical" evidence="1">
    <location>
        <begin position="143"/>
        <end position="163"/>
    </location>
</feature>
<feature type="domain" description="Acyltransferase 3" evidence="2">
    <location>
        <begin position="10"/>
        <end position="351"/>
    </location>
</feature>
<evidence type="ECO:0000256" key="1">
    <source>
        <dbReference type="SAM" id="Phobius"/>
    </source>
</evidence>
<name>A0A1N6T4D4_9BACT</name>
<gene>
    <name evidence="3" type="ORF">SAMN05421545_0112</name>
</gene>
<evidence type="ECO:0000259" key="2">
    <source>
        <dbReference type="Pfam" id="PF01757"/>
    </source>
</evidence>
<feature type="transmembrane region" description="Helical" evidence="1">
    <location>
        <begin position="332"/>
        <end position="355"/>
    </location>
</feature>
<evidence type="ECO:0000313" key="4">
    <source>
        <dbReference type="Proteomes" id="UP000185924"/>
    </source>
</evidence>
<feature type="transmembrane region" description="Helical" evidence="1">
    <location>
        <begin position="91"/>
        <end position="109"/>
    </location>
</feature>
<dbReference type="AlphaFoldDB" id="A0A1N6T4D4"/>